<dbReference type="PANTHER" id="PTHR30624">
    <property type="entry name" value="UNCHARACTERIZED PROTEIN TLDD AND PMBA"/>
    <property type="match status" value="1"/>
</dbReference>
<evidence type="ECO:0000256" key="4">
    <source>
        <dbReference type="ARBA" id="ARBA00023049"/>
    </source>
</evidence>
<dbReference type="SUPFAM" id="SSF111283">
    <property type="entry name" value="Putative modulator of DNA gyrase, PmbA/TldD"/>
    <property type="match status" value="1"/>
</dbReference>
<dbReference type="GO" id="GO:0006508">
    <property type="term" value="P:proteolysis"/>
    <property type="evidence" value="ECO:0007669"/>
    <property type="project" value="UniProtKB-KW"/>
</dbReference>
<keyword evidence="2" id="KW-0645">Protease</keyword>
<sequence length="466" mass="50381">MIAAGLIDRVIDAALSTGGDFAEVFVEDKTNSGISLIGGKIEKTMSGRDYGIGIRIFDGFFSVYAYTNSMNDDDIINTALKAAAAIKNSSRTKKAGLEYMKIENLINPIEISPETVKKKRKIEIMRRAYDSAKKYDDMISQVTVGLSDYKQKILIANSEGLYKEDTRVRSRVSIQSIASRDGEMQTGYFAPGASRGFEFFENLDVEWYGNEASRIAKTMMNAEYCPSGKMPVIIDNGFGGVIFHEACGHGLEATSVAKGNSVFAGKLGEKVASDLVTAIDDGTLMNEWGSSNIDDEGNSTRKNILIENGILKGYMIDKLNGRRMDMEATGSSRRQSYKFAPTSRMSNTFIANGKTTKEEIIANTEKGLYAKYMGGGSVNTATGEFNFAVMEGYKIENGKITDPLRGATLIGTGMDVLQKIDMVGNNLAHGQGMCGSVSGSVPANVGQPVIRVSELTVGGRDGEDNA</sequence>
<feature type="domain" description="Metalloprotease TldD/E central" evidence="7">
    <location>
        <begin position="112"/>
        <end position="219"/>
    </location>
</feature>
<dbReference type="PIRSF" id="PIRSF004919">
    <property type="entry name" value="TldD"/>
    <property type="match status" value="1"/>
</dbReference>
<feature type="domain" description="Metalloprotease TldD/E C-terminal" evidence="6">
    <location>
        <begin position="227"/>
        <end position="459"/>
    </location>
</feature>
<dbReference type="Gene3D" id="3.30.2290.10">
    <property type="entry name" value="PmbA/TldD superfamily"/>
    <property type="match status" value="1"/>
</dbReference>
<dbReference type="InterPro" id="IPR002510">
    <property type="entry name" value="Metalloprtase-TldD/E_N"/>
</dbReference>
<dbReference type="InterPro" id="IPR035068">
    <property type="entry name" value="TldD/PmbA_N"/>
</dbReference>
<keyword evidence="3" id="KW-0378">Hydrolase</keyword>
<dbReference type="Pfam" id="PF19290">
    <property type="entry name" value="PmbA_TldD_2nd"/>
    <property type="match status" value="1"/>
</dbReference>
<evidence type="ECO:0000313" key="9">
    <source>
        <dbReference type="Proteomes" id="UP000184052"/>
    </source>
</evidence>
<dbReference type="RefSeq" id="WP_073048984.1">
    <property type="nucleotide sequence ID" value="NZ_FQZL01000009.1"/>
</dbReference>
<dbReference type="OrthoDB" id="9803213at2"/>
<reference evidence="8 9" key="1">
    <citation type="submission" date="2016-11" db="EMBL/GenBank/DDBJ databases">
        <authorList>
            <person name="Jaros S."/>
            <person name="Januszkiewicz K."/>
            <person name="Wedrychowicz H."/>
        </authorList>
    </citation>
    <scope>NUCLEOTIDE SEQUENCE [LARGE SCALE GENOMIC DNA]</scope>
    <source>
        <strain evidence="8 9">DSM 17477</strain>
    </source>
</reference>
<evidence type="ECO:0000259" key="5">
    <source>
        <dbReference type="Pfam" id="PF01523"/>
    </source>
</evidence>
<evidence type="ECO:0000256" key="3">
    <source>
        <dbReference type="ARBA" id="ARBA00022801"/>
    </source>
</evidence>
<name>A0A1M6FSJ9_9FIRM</name>
<dbReference type="PANTHER" id="PTHR30624:SF4">
    <property type="entry name" value="METALLOPROTEASE TLDD"/>
    <property type="match status" value="1"/>
</dbReference>
<keyword evidence="9" id="KW-1185">Reference proteome</keyword>
<dbReference type="AlphaFoldDB" id="A0A1M6FSJ9"/>
<dbReference type="InterPro" id="IPR036059">
    <property type="entry name" value="TldD/PmbA_sf"/>
</dbReference>
<dbReference type="GO" id="GO:0008237">
    <property type="term" value="F:metallopeptidase activity"/>
    <property type="evidence" value="ECO:0007669"/>
    <property type="project" value="UniProtKB-KW"/>
</dbReference>
<dbReference type="Pfam" id="PF19289">
    <property type="entry name" value="PmbA_TldD_3rd"/>
    <property type="match status" value="1"/>
</dbReference>
<dbReference type="InterPro" id="IPR051463">
    <property type="entry name" value="Peptidase_U62_metallo"/>
</dbReference>
<gene>
    <name evidence="8" type="ORF">SAMN02745751_01522</name>
</gene>
<dbReference type="Proteomes" id="UP000184052">
    <property type="component" value="Unassembled WGS sequence"/>
</dbReference>
<dbReference type="STRING" id="1121476.SAMN02745751_01522"/>
<protein>
    <submittedName>
        <fullName evidence="8">TldD protein</fullName>
    </submittedName>
</protein>
<dbReference type="InterPro" id="IPR025502">
    <property type="entry name" value="TldD"/>
</dbReference>
<feature type="domain" description="Metalloprotease TldD/E N-terminal" evidence="5">
    <location>
        <begin position="22"/>
        <end position="85"/>
    </location>
</feature>
<organism evidence="8 9">
    <name type="scientific">Dethiosulfatibacter aminovorans DSM 17477</name>
    <dbReference type="NCBI Taxonomy" id="1121476"/>
    <lineage>
        <taxon>Bacteria</taxon>
        <taxon>Bacillati</taxon>
        <taxon>Bacillota</taxon>
        <taxon>Tissierellia</taxon>
        <taxon>Dethiosulfatibacter</taxon>
    </lineage>
</organism>
<dbReference type="InterPro" id="IPR045569">
    <property type="entry name" value="Metalloprtase-TldD/E_C"/>
</dbReference>
<proteinExistence type="inferred from homology"/>
<dbReference type="FunFam" id="3.30.2290.10:FF:000003">
    <property type="entry name" value="Zinc-dependent protease, TldD/PmbA family"/>
    <property type="match status" value="1"/>
</dbReference>
<comment type="similarity">
    <text evidence="1">Belongs to the peptidase U62 family.</text>
</comment>
<accession>A0A1M6FSJ9</accession>
<evidence type="ECO:0000256" key="1">
    <source>
        <dbReference type="ARBA" id="ARBA00005836"/>
    </source>
</evidence>
<evidence type="ECO:0000256" key="2">
    <source>
        <dbReference type="ARBA" id="ARBA00022670"/>
    </source>
</evidence>
<dbReference type="EMBL" id="FQZL01000009">
    <property type="protein sequence ID" value="SHJ00620.1"/>
    <property type="molecule type" value="Genomic_DNA"/>
</dbReference>
<keyword evidence="4" id="KW-0482">Metalloprotease</keyword>
<dbReference type="GO" id="GO:0005829">
    <property type="term" value="C:cytosol"/>
    <property type="evidence" value="ECO:0007669"/>
    <property type="project" value="TreeGrafter"/>
</dbReference>
<dbReference type="Pfam" id="PF01523">
    <property type="entry name" value="PmbA_TldD_1st"/>
    <property type="match status" value="1"/>
</dbReference>
<evidence type="ECO:0000259" key="7">
    <source>
        <dbReference type="Pfam" id="PF19290"/>
    </source>
</evidence>
<evidence type="ECO:0000313" key="8">
    <source>
        <dbReference type="EMBL" id="SHJ00620.1"/>
    </source>
</evidence>
<dbReference type="InterPro" id="IPR045570">
    <property type="entry name" value="Metalloprtase-TldD/E_cen_dom"/>
</dbReference>
<evidence type="ECO:0000259" key="6">
    <source>
        <dbReference type="Pfam" id="PF19289"/>
    </source>
</evidence>